<dbReference type="EMBL" id="JAMKFB020000013">
    <property type="protein sequence ID" value="KAL0178258.1"/>
    <property type="molecule type" value="Genomic_DNA"/>
</dbReference>
<gene>
    <name evidence="2" type="ORF">M9458_027152</name>
</gene>
<name>A0ABD0PW42_CIRMR</name>
<feature type="non-terminal residue" evidence="2">
    <location>
        <position position="90"/>
    </location>
</feature>
<accession>A0ABD0PW42</accession>
<evidence type="ECO:0000313" key="3">
    <source>
        <dbReference type="Proteomes" id="UP001529510"/>
    </source>
</evidence>
<comment type="caution">
    <text evidence="2">The sequence shown here is derived from an EMBL/GenBank/DDBJ whole genome shotgun (WGS) entry which is preliminary data.</text>
</comment>
<sequence length="90" mass="9956">VQIPGLEELQVFVPSDLMEQRLIILQLLNAAAGKDCSKEPDEIPEDEAYLLMSKHGVGDSSTDGAWTEWDGTVLKLVPQMETVDTLRAMK</sequence>
<organism evidence="2 3">
    <name type="scientific">Cirrhinus mrigala</name>
    <name type="common">Mrigala</name>
    <dbReference type="NCBI Taxonomy" id="683832"/>
    <lineage>
        <taxon>Eukaryota</taxon>
        <taxon>Metazoa</taxon>
        <taxon>Chordata</taxon>
        <taxon>Craniata</taxon>
        <taxon>Vertebrata</taxon>
        <taxon>Euteleostomi</taxon>
        <taxon>Actinopterygii</taxon>
        <taxon>Neopterygii</taxon>
        <taxon>Teleostei</taxon>
        <taxon>Ostariophysi</taxon>
        <taxon>Cypriniformes</taxon>
        <taxon>Cyprinidae</taxon>
        <taxon>Labeoninae</taxon>
        <taxon>Labeonini</taxon>
        <taxon>Cirrhinus</taxon>
    </lineage>
</organism>
<proteinExistence type="predicted"/>
<protein>
    <recommendedName>
        <fullName evidence="1">Mitogen-activated protein kinase kinase kinase N-terminal domain-containing protein</fullName>
    </recommendedName>
</protein>
<reference evidence="2 3" key="1">
    <citation type="submission" date="2024-05" db="EMBL/GenBank/DDBJ databases">
        <title>Genome sequencing and assembly of Indian major carp, Cirrhinus mrigala (Hamilton, 1822).</title>
        <authorList>
            <person name="Mohindra V."/>
            <person name="Chowdhury L.M."/>
            <person name="Lal K."/>
            <person name="Jena J.K."/>
        </authorList>
    </citation>
    <scope>NUCLEOTIDE SEQUENCE [LARGE SCALE GENOMIC DNA]</scope>
    <source>
        <strain evidence="2">CM1030</strain>
        <tissue evidence="2">Blood</tissue>
    </source>
</reference>
<dbReference type="AlphaFoldDB" id="A0ABD0PW42"/>
<dbReference type="InterPro" id="IPR045801">
    <property type="entry name" value="MEKK4_N"/>
</dbReference>
<evidence type="ECO:0000259" key="1">
    <source>
        <dbReference type="Pfam" id="PF19431"/>
    </source>
</evidence>
<dbReference type="Proteomes" id="UP001529510">
    <property type="component" value="Unassembled WGS sequence"/>
</dbReference>
<feature type="non-terminal residue" evidence="2">
    <location>
        <position position="1"/>
    </location>
</feature>
<evidence type="ECO:0000313" key="2">
    <source>
        <dbReference type="EMBL" id="KAL0178258.1"/>
    </source>
</evidence>
<keyword evidence="3" id="KW-1185">Reference proteome</keyword>
<dbReference type="Pfam" id="PF19431">
    <property type="entry name" value="MEKK4_N"/>
    <property type="match status" value="1"/>
</dbReference>
<feature type="domain" description="Mitogen-activated protein kinase kinase kinase N-terminal" evidence="1">
    <location>
        <begin position="1"/>
        <end position="90"/>
    </location>
</feature>